<comment type="caution">
    <text evidence="1">The sequence shown here is derived from an EMBL/GenBank/DDBJ whole genome shotgun (WGS) entry which is preliminary data.</text>
</comment>
<evidence type="ECO:0000313" key="1">
    <source>
        <dbReference type="EMBL" id="CAI6338881.1"/>
    </source>
</evidence>
<reference evidence="1" key="1">
    <citation type="submission" date="2023-01" db="EMBL/GenBank/DDBJ databases">
        <authorList>
            <person name="Van Ghelder C."/>
            <person name="Rancurel C."/>
        </authorList>
    </citation>
    <scope>NUCLEOTIDE SEQUENCE</scope>
    <source>
        <strain evidence="1">CNCM I-4278</strain>
    </source>
</reference>
<gene>
    <name evidence="1" type="ORF">PDIGIT_LOCUS12017</name>
</gene>
<name>A0A9W4UMH1_9PLEO</name>
<dbReference type="EMBL" id="CAOQHR010000008">
    <property type="protein sequence ID" value="CAI6338881.1"/>
    <property type="molecule type" value="Genomic_DNA"/>
</dbReference>
<organism evidence="1 2">
    <name type="scientific">Periconia digitata</name>
    <dbReference type="NCBI Taxonomy" id="1303443"/>
    <lineage>
        <taxon>Eukaryota</taxon>
        <taxon>Fungi</taxon>
        <taxon>Dikarya</taxon>
        <taxon>Ascomycota</taxon>
        <taxon>Pezizomycotina</taxon>
        <taxon>Dothideomycetes</taxon>
        <taxon>Pleosporomycetidae</taxon>
        <taxon>Pleosporales</taxon>
        <taxon>Massarineae</taxon>
        <taxon>Periconiaceae</taxon>
        <taxon>Periconia</taxon>
    </lineage>
</organism>
<dbReference type="OrthoDB" id="3799754at2759"/>
<proteinExistence type="predicted"/>
<protein>
    <submittedName>
        <fullName evidence="1">Uncharacterized protein</fullName>
    </submittedName>
</protein>
<dbReference type="AlphaFoldDB" id="A0A9W4UMH1"/>
<sequence length="567" mass="64943">MEATNLAHMASPLFRLPRELRDEIYAYHVYEHDGYFHSFASGKLSCSDQRPIDLDLMFTCKAIAQEMRGVALLTNKVTFTTGRSEIQVDDSGDISLAGRFERLLTWIRAIKMQMLVHAHECVTPDILDQIQIRHPYVGALFADRFRAAISTTADDVMPIMVLVGSTRFLDDNQVPLPVQDALDTALTLASSDPRFKGKALQAFEEGQNFLMNMTLVPEAYDMILQYRPCRWQIPDPHELASFEALMRPSDPNFVLYDSMEYRKTRNFSVGVWYFSATAVAIQFLKRMSERGLRLRNIILDEDYKGVAHPAYHIAGLIPFCQRDPQLRINRRVGSIYLSDWDHIADHFKLPFRDDVILMLYQTFVSMVDWVCATGRLLDLGMPPQSCFTTFVVRSDSDLNSWSALKVAAFWQESMLKWFKRQGGKLPPLTYDRWGGPYALPIALPMDFSEIVHALLKGDLSVRCQLSNAAADNLPELSEGYRIRDILSPPQQNWDIKTWRKKWGDVQSVVIKLPEGGERTLTLPYVRHGYGPPSLRNFRIPQHRLLGLSEQTRINLEESIRRSAVDED</sequence>
<evidence type="ECO:0000313" key="2">
    <source>
        <dbReference type="Proteomes" id="UP001152607"/>
    </source>
</evidence>
<keyword evidence="2" id="KW-1185">Reference proteome</keyword>
<accession>A0A9W4UMH1</accession>
<dbReference type="Proteomes" id="UP001152607">
    <property type="component" value="Unassembled WGS sequence"/>
</dbReference>